<dbReference type="InterPro" id="IPR007191">
    <property type="entry name" value="Sec8_exocyst_N"/>
</dbReference>
<evidence type="ECO:0000313" key="9">
    <source>
        <dbReference type="Proteomes" id="UP000818624"/>
    </source>
</evidence>
<evidence type="ECO:0000256" key="1">
    <source>
        <dbReference type="ARBA" id="ARBA00022448"/>
    </source>
</evidence>
<feature type="compositionally biased region" description="Low complexity" evidence="5">
    <location>
        <begin position="595"/>
        <end position="612"/>
    </location>
</feature>
<dbReference type="Pfam" id="PF20652">
    <property type="entry name" value="Sec8_C"/>
    <property type="match status" value="1"/>
</dbReference>
<dbReference type="InterPro" id="IPR048630">
    <property type="entry name" value="Sec8_M"/>
</dbReference>
<keyword evidence="8" id="KW-0378">Hydrolase</keyword>
<comment type="similarity">
    <text evidence="4">Belongs to the SEC8 family.</text>
</comment>
<keyword evidence="8" id="KW-0645">Protease</keyword>
<evidence type="ECO:0000259" key="7">
    <source>
        <dbReference type="Pfam" id="PF20652"/>
    </source>
</evidence>
<dbReference type="InterPro" id="IPR039682">
    <property type="entry name" value="Sec8/EXOC4"/>
</dbReference>
<comment type="function">
    <text evidence="4">Component of the exocyst complex involved in the docking of exocytic vesicles with fusion sites on the plasma membrane.</text>
</comment>
<feature type="domain" description="Exocyst complex component Sec8 N-terminal" evidence="6">
    <location>
        <begin position="328"/>
        <end position="465"/>
    </location>
</feature>
<accession>A0ABY8ESL7</accession>
<proteinExistence type="inferred from homology"/>
<feature type="region of interest" description="Disordered" evidence="5">
    <location>
        <begin position="97"/>
        <end position="252"/>
    </location>
</feature>
<feature type="compositionally biased region" description="Low complexity" evidence="5">
    <location>
        <begin position="161"/>
        <end position="176"/>
    </location>
</feature>
<sequence length="1389" mass="149523">MLKRSTGSKRRPQIRHENDQLGRGAGVTEGPILVPGHNAFPGGAGEAPRSAPPGAVPPGATSGAYGPTPAAYAPAPAPELGVQGTYGAPMYAPQPSAPGTAHIMSTSTPPPAAHAAAGGAAGPGAAPSPRRAVPAYAPSSAPTSAGIAGDVRASMHTPSEPAYGAVSPGAAASPAPGAAPGPMPGLAVPSERATPVPSSPGVASPSAGRASLDAGASPAPSPAPSVAPMPGVRSRLRPAPSAPTPASPIAEADHPALGSLSKERQPAALDAVLGALTEAGHKRQTARVLRGGLDTAKRAAPMPPMVPGASRAVGDYVDASDAPKFRALHAALRKIKGEWPFLLDDRFNPLALSLGLLSDASLRARLGDFASLNDMIERTLQGTLDDHYESFALAITVNHGMVNSLGDAQELVGATRTKLQHARDALGAKRADLVQMWQRIETLKEAMRVLGLVEQLRSVPDELETLMAEKQFLRATQLLMRSLRLIQREELAEVGAMADLRAYLRAQEHALLEILVEEVHNHLYLKSTYCDARWRSYVHGQDTLPDVVFGEAYAPDARADGARPTKLVQFLHVLHTRVAYGGAGADGGEERDGDVSLADAGDADADGAPRAAQNPEQDSFVYLEMLFESLARLGKMGYALEMIGQRLPFEVHQLVDATIDEVDRRHDPARYAVSDTTRTENVLFAPSALTASFIEDGGARRSFSLASAAQLGGARATGQHELAALQRDMETMRDFFWTLFSKLDAVLQGHRVVQEIAAALFQRADAPAGAAADRASAELGVAALVRVWQAVEYEVRALLHDYLSEDTHAVVQAASAQVPSLNELLRTPRYERDKTRALFRMADVRRQQNAVRRAEDTVDAALRTFVPGLVGQEAARQAPSALLHDAPGALARPEEYTGAAHRLLVRPLTFTVSVLFQPTLAFIERVAQILPADAAGSSARGFGGFLREFVQMMFLPMLEDKVQQLVSTATRGTEAFAPDTAKRAAAARPVVRSAAQIVALVDSLYTMLQAAPVNRASYARLILVVFVEYYERCNERFKQLVSEDMDAAATHAVGPYVRAAVWAQRPELYRVLCDARATDAADAHAATLRDTEARLERRYAAETPVRRADLMTSRKRLLALGHLHFSVQWLHQHMAQLRAAAEHDDVRRDAPDGVLLLPLGAGLAPRFAEIVRLYEHLAQFILITLRVELRLKALHALRLAFAEGTYVVDGGALEPDSHVLEWNGELTAFSELLKDTLSVEHQQFVLDGLDVLLDAVMVEGVRSVRAINRHGVTKMLRNILSLQQNLKNLAASPQRIDLERSKKFWEMLAHEPEQWLATVRHAPMQHTFAEYKAALDLCLGVDRSTDEPASVDGVLVRVPHAGTSRNRAVTMQRYNELLIELHECAKTAR</sequence>
<feature type="compositionally biased region" description="Low complexity" evidence="5">
    <location>
        <begin position="184"/>
        <end position="218"/>
    </location>
</feature>
<feature type="compositionally biased region" description="Basic residues" evidence="5">
    <location>
        <begin position="1"/>
        <end position="13"/>
    </location>
</feature>
<gene>
    <name evidence="8" type="primary">SEC8</name>
    <name evidence="8" type="ORF">GLX27_003241</name>
</gene>
<feature type="region of interest" description="Disordered" evidence="5">
    <location>
        <begin position="1"/>
        <end position="72"/>
    </location>
</feature>
<evidence type="ECO:0000313" key="8">
    <source>
        <dbReference type="EMBL" id="WFD48571.1"/>
    </source>
</evidence>
<feature type="domain" description="Exocyst complex component Sec8 middle helical bundle" evidence="7">
    <location>
        <begin position="614"/>
        <end position="920"/>
    </location>
</feature>
<keyword evidence="9" id="KW-1185">Reference proteome</keyword>
<name>A0ABY8ESL7_MALFU</name>
<keyword evidence="8" id="KW-0031">Aminopeptidase</keyword>
<keyword evidence="1 4" id="KW-0813">Transport</keyword>
<dbReference type="EMBL" id="CP046236">
    <property type="protein sequence ID" value="WFD48571.1"/>
    <property type="molecule type" value="Genomic_DNA"/>
</dbReference>
<feature type="compositionally biased region" description="Low complexity" evidence="5">
    <location>
        <begin position="113"/>
        <end position="146"/>
    </location>
</feature>
<keyword evidence="3 4" id="KW-0653">Protein transport</keyword>
<evidence type="ECO:0000259" key="6">
    <source>
        <dbReference type="Pfam" id="PF04048"/>
    </source>
</evidence>
<evidence type="ECO:0000256" key="4">
    <source>
        <dbReference type="RuleBase" id="RU367079"/>
    </source>
</evidence>
<dbReference type="PANTHER" id="PTHR14146:SF0">
    <property type="entry name" value="EXOCYST COMPLEX COMPONENT 4"/>
    <property type="match status" value="1"/>
</dbReference>
<evidence type="ECO:0000256" key="2">
    <source>
        <dbReference type="ARBA" id="ARBA00022483"/>
    </source>
</evidence>
<evidence type="ECO:0000256" key="3">
    <source>
        <dbReference type="ARBA" id="ARBA00022927"/>
    </source>
</evidence>
<evidence type="ECO:0000256" key="5">
    <source>
        <dbReference type="SAM" id="MobiDB-lite"/>
    </source>
</evidence>
<keyword evidence="2 4" id="KW-0268">Exocytosis</keyword>
<dbReference type="Proteomes" id="UP000818624">
    <property type="component" value="Chromosome 3"/>
</dbReference>
<dbReference type="PANTHER" id="PTHR14146">
    <property type="entry name" value="EXOCYST COMPLEX COMPONENT 4"/>
    <property type="match status" value="1"/>
</dbReference>
<feature type="region of interest" description="Disordered" evidence="5">
    <location>
        <begin position="583"/>
        <end position="613"/>
    </location>
</feature>
<dbReference type="GO" id="GO:0004177">
    <property type="term" value="F:aminopeptidase activity"/>
    <property type="evidence" value="ECO:0007669"/>
    <property type="project" value="UniProtKB-KW"/>
</dbReference>
<protein>
    <recommendedName>
        <fullName evidence="4">Exocyst complex component Sec8</fullName>
    </recommendedName>
</protein>
<dbReference type="Pfam" id="PF04048">
    <property type="entry name" value="Sec8_N"/>
    <property type="match status" value="1"/>
</dbReference>
<reference evidence="8 9" key="1">
    <citation type="journal article" date="2020" name="Elife">
        <title>Loss of centromere function drives karyotype evolution in closely related Malassezia species.</title>
        <authorList>
            <person name="Sankaranarayanan S.R."/>
            <person name="Ianiri G."/>
            <person name="Coelho M.A."/>
            <person name="Reza M.H."/>
            <person name="Thimmappa B.C."/>
            <person name="Ganguly P."/>
            <person name="Vadnala R.N."/>
            <person name="Sun S."/>
            <person name="Siddharthan R."/>
            <person name="Tellgren-Roth C."/>
            <person name="Dawson T.L."/>
            <person name="Heitman J."/>
            <person name="Sanyal K."/>
        </authorList>
    </citation>
    <scope>NUCLEOTIDE SEQUENCE [LARGE SCALE GENOMIC DNA]</scope>
    <source>
        <strain evidence="8">CBS14141</strain>
    </source>
</reference>
<feature type="compositionally biased region" description="Low complexity" evidence="5">
    <location>
        <begin position="63"/>
        <end position="72"/>
    </location>
</feature>
<organism evidence="8 9">
    <name type="scientific">Malassezia furfur</name>
    <name type="common">Pityriasis versicolor infection agent</name>
    <name type="synonym">Pityrosporum furfur</name>
    <dbReference type="NCBI Taxonomy" id="55194"/>
    <lineage>
        <taxon>Eukaryota</taxon>
        <taxon>Fungi</taxon>
        <taxon>Dikarya</taxon>
        <taxon>Basidiomycota</taxon>
        <taxon>Ustilaginomycotina</taxon>
        <taxon>Malasseziomycetes</taxon>
        <taxon>Malasseziales</taxon>
        <taxon>Malasseziaceae</taxon>
        <taxon>Malassezia</taxon>
    </lineage>
</organism>